<dbReference type="PANTHER" id="PTHR47551:SF1">
    <property type="entry name" value="TUBULIN--TYROSINE LIGASE PBY1-RELATED"/>
    <property type="match status" value="1"/>
</dbReference>
<accession>A0A854QJF9</accession>
<dbReference type="Pfam" id="PF03133">
    <property type="entry name" value="TTL"/>
    <property type="match status" value="2"/>
</dbReference>
<evidence type="ECO:0000313" key="2">
    <source>
        <dbReference type="EMBL" id="OXG23853.1"/>
    </source>
</evidence>
<name>A0A854QJF9_CRYNE</name>
<dbReference type="OrthoDB" id="202825at2759"/>
<dbReference type="PROSITE" id="PS51221">
    <property type="entry name" value="TTL"/>
    <property type="match status" value="1"/>
</dbReference>
<dbReference type="GO" id="GO:0000932">
    <property type="term" value="C:P-body"/>
    <property type="evidence" value="ECO:0007669"/>
    <property type="project" value="TreeGrafter"/>
</dbReference>
<dbReference type="InterPro" id="IPR027746">
    <property type="entry name" value="TTL"/>
</dbReference>
<dbReference type="Proteomes" id="UP000199727">
    <property type="component" value="Unassembled WGS sequence"/>
</dbReference>
<dbReference type="Gene3D" id="3.30.470.20">
    <property type="entry name" value="ATP-grasp fold, B domain"/>
    <property type="match status" value="1"/>
</dbReference>
<feature type="compositionally biased region" description="Acidic residues" evidence="1">
    <location>
        <begin position="199"/>
        <end position="227"/>
    </location>
</feature>
<feature type="compositionally biased region" description="Acidic residues" evidence="1">
    <location>
        <begin position="252"/>
        <end position="271"/>
    </location>
</feature>
<gene>
    <name evidence="2" type="ORF">C361_02393</name>
</gene>
<feature type="region of interest" description="Disordered" evidence="1">
    <location>
        <begin position="199"/>
        <end position="236"/>
    </location>
</feature>
<dbReference type="PANTHER" id="PTHR47551">
    <property type="entry name" value="TUBULIN--TYROSINE LIGASE PBY1-RELATED"/>
    <property type="match status" value="1"/>
</dbReference>
<evidence type="ECO:0000313" key="3">
    <source>
        <dbReference type="Proteomes" id="UP000199727"/>
    </source>
</evidence>
<reference evidence="2 3" key="1">
    <citation type="submission" date="2017-06" db="EMBL/GenBank/DDBJ databases">
        <title>Global population genomics of the pathogenic fungus Cryptococcus neoformans var. grubii.</title>
        <authorList>
            <person name="Cuomo C."/>
            <person name="Litvintseva A."/>
            <person name="Chen Y."/>
            <person name="Young S."/>
            <person name="Zeng Q."/>
            <person name="Chapman S."/>
            <person name="Gujja S."/>
            <person name="Saif S."/>
            <person name="Birren B."/>
        </authorList>
    </citation>
    <scope>NUCLEOTIDE SEQUENCE [LARGE SCALE GENOMIC DNA]</scope>
    <source>
        <strain evidence="2 3">Tu259-1</strain>
    </source>
</reference>
<dbReference type="FunFam" id="3.30.470.20:FF:000133">
    <property type="entry name" value="Probable tubulin--tyrosine ligase C12B10.04"/>
    <property type="match status" value="1"/>
</dbReference>
<dbReference type="EMBL" id="AMKT01000034">
    <property type="protein sequence ID" value="OXG23853.1"/>
    <property type="molecule type" value="Genomic_DNA"/>
</dbReference>
<feature type="region of interest" description="Disordered" evidence="1">
    <location>
        <begin position="249"/>
        <end position="273"/>
    </location>
</feature>
<comment type="caution">
    <text evidence="2">The sequence shown here is derived from an EMBL/GenBank/DDBJ whole genome shotgun (WGS) entry which is preliminary data.</text>
</comment>
<sequence>MSSTNQGRLSAFVSFPSPYTQSLLVQALVSTLPSLSLSLAQFPEDQPPALQWADYDLMSFDIPHKNPSKYLISSYIYRKALIRKHQLHNTIIAYLAKCSHRKIPSILSPLSEGPVGDGGGTDVLGGGAPKGWIVDLQFADELDEALMDDLYELDVGMRENEGKGEGERRWWILKPGFADRAQGIRMFSTEEELRSIFEEFEPPSSDEEDDDEDEEEVDDDDEPESEEAQQLAKGGVDGMVDMLTEKAVELGFDGEDDRDADEEEYKDEEEGTGVMTSQLRHFVIQEYIPRPILFDIAQIPCEPPSPLEGYKFHLRAYVLITGAYTVHLARTMLALFSGSPYAPPRPTEDGQLDLRPHLTNTCLQTDAYGAPVPPEELVKLFWELEGISALDCSSSPSSDGKYSYISRGKITKEWLDKTFAKVGDVVAETVKAGAECGSFGLQFMPNAFEIFGVDLILSFPPSSPKSTSLPIPTVTLLEFNASPDFHQSGDRLRSELLHMFKGVIRLSVAPFFGVEAAEDDERYRGEMQLGEERWGWRLVGKGEVRGSEW</sequence>
<dbReference type="AlphaFoldDB" id="A0A854QJF9"/>
<protein>
    <submittedName>
        <fullName evidence="2">Cytoplasmic protein</fullName>
    </submittedName>
</protein>
<evidence type="ECO:0000256" key="1">
    <source>
        <dbReference type="SAM" id="MobiDB-lite"/>
    </source>
</evidence>
<organism evidence="2 3">
    <name type="scientific">Cryptococcus neoformans Tu259-1</name>
    <dbReference type="NCBI Taxonomy" id="1230072"/>
    <lineage>
        <taxon>Eukaryota</taxon>
        <taxon>Fungi</taxon>
        <taxon>Dikarya</taxon>
        <taxon>Basidiomycota</taxon>
        <taxon>Agaricomycotina</taxon>
        <taxon>Tremellomycetes</taxon>
        <taxon>Tremellales</taxon>
        <taxon>Cryptococcaceae</taxon>
        <taxon>Cryptococcus</taxon>
        <taxon>Cryptococcus neoformans species complex</taxon>
    </lineage>
</organism>
<proteinExistence type="predicted"/>
<dbReference type="InterPro" id="IPR004344">
    <property type="entry name" value="TTL/TTLL_fam"/>
</dbReference>